<dbReference type="EMBL" id="KZ819283">
    <property type="protein sequence ID" value="PWO01318.1"/>
    <property type="molecule type" value="Genomic_DNA"/>
</dbReference>
<dbReference type="Proteomes" id="UP000245946">
    <property type="component" value="Unassembled WGS sequence"/>
</dbReference>
<dbReference type="OrthoDB" id="5532350at2759"/>
<dbReference type="GO" id="GO:0042030">
    <property type="term" value="F:ATPase inhibitor activity"/>
    <property type="evidence" value="ECO:0007669"/>
    <property type="project" value="InterPro"/>
</dbReference>
<reference evidence="6 7" key="1">
    <citation type="journal article" date="2018" name="Mol. Biol. Evol.">
        <title>Broad Genomic Sampling Reveals a Smut Pathogenic Ancestry of the Fungal Clade Ustilaginomycotina.</title>
        <authorList>
            <person name="Kijpornyongpan T."/>
            <person name="Mondo S.J."/>
            <person name="Barry K."/>
            <person name="Sandor L."/>
            <person name="Lee J."/>
            <person name="Lipzen A."/>
            <person name="Pangilinan J."/>
            <person name="LaButti K."/>
            <person name="Hainaut M."/>
            <person name="Henrissat B."/>
            <person name="Grigoriev I.V."/>
            <person name="Spatafora J.W."/>
            <person name="Aime M.C."/>
        </authorList>
    </citation>
    <scope>NUCLEOTIDE SEQUENCE [LARGE SCALE GENOMIC DNA]</scope>
    <source>
        <strain evidence="6 7">MCA 4186</strain>
    </source>
</reference>
<evidence type="ECO:0000256" key="3">
    <source>
        <dbReference type="ARBA" id="ARBA00023128"/>
    </source>
</evidence>
<protein>
    <recommendedName>
        <fullName evidence="4">ATPase inhibitor, mitochondrial</fullName>
    </recommendedName>
</protein>
<name>A0A316ZHR8_9BASI</name>
<evidence type="ECO:0000313" key="6">
    <source>
        <dbReference type="EMBL" id="PWO01318.1"/>
    </source>
</evidence>
<gene>
    <name evidence="6" type="ORF">FA09DRAFT_327265</name>
</gene>
<dbReference type="GO" id="GO:0005739">
    <property type="term" value="C:mitochondrion"/>
    <property type="evidence" value="ECO:0007669"/>
    <property type="project" value="UniProtKB-SubCell"/>
</dbReference>
<dbReference type="Pfam" id="PF04568">
    <property type="entry name" value="IATP"/>
    <property type="match status" value="1"/>
</dbReference>
<organism evidence="6 7">
    <name type="scientific">Tilletiopsis washingtonensis</name>
    <dbReference type="NCBI Taxonomy" id="58919"/>
    <lineage>
        <taxon>Eukaryota</taxon>
        <taxon>Fungi</taxon>
        <taxon>Dikarya</taxon>
        <taxon>Basidiomycota</taxon>
        <taxon>Ustilaginomycotina</taxon>
        <taxon>Exobasidiomycetes</taxon>
        <taxon>Entylomatales</taxon>
        <taxon>Entylomatales incertae sedis</taxon>
        <taxon>Tilletiopsis</taxon>
    </lineage>
</organism>
<comment type="similarity">
    <text evidence="2 4">Belongs to the ATPase inhibitor family.</text>
</comment>
<feature type="region of interest" description="Disordered" evidence="5">
    <location>
        <begin position="16"/>
        <end position="51"/>
    </location>
</feature>
<dbReference type="AlphaFoldDB" id="A0A316ZHR8"/>
<accession>A0A316ZHR8</accession>
<keyword evidence="7" id="KW-1185">Reference proteome</keyword>
<evidence type="ECO:0000313" key="7">
    <source>
        <dbReference type="Proteomes" id="UP000245946"/>
    </source>
</evidence>
<evidence type="ECO:0000256" key="2">
    <source>
        <dbReference type="ARBA" id="ARBA00010901"/>
    </source>
</evidence>
<dbReference type="GeneID" id="37268889"/>
<dbReference type="Gene3D" id="1.20.5.500">
    <property type="entry name" value="Single helix bin"/>
    <property type="match status" value="1"/>
</dbReference>
<comment type="function">
    <text evidence="4">Inhibits the enzyme activity of ATPase.</text>
</comment>
<evidence type="ECO:0000256" key="1">
    <source>
        <dbReference type="ARBA" id="ARBA00004173"/>
    </source>
</evidence>
<sequence>MAFRLPIVRASRQLSTSARAMSGPAKGSEFSEAMPKGGQGDAFQKREGAEEANYIRQQEQAKLKARECMRAECCNWRRERHVVAAAEMLVYACTPAGVRVAKTLKAAPARRQPHVRLRCHFDGLETLAVILAAHACHCHPVSACRREGRCTASSLPGSQPSSLRYSFLLAYKR</sequence>
<evidence type="ECO:0000256" key="4">
    <source>
        <dbReference type="RuleBase" id="RU368087"/>
    </source>
</evidence>
<dbReference type="InterPro" id="IPR007648">
    <property type="entry name" value="ATPase_inhibitor_mt"/>
</dbReference>
<dbReference type="RefSeq" id="XP_025601596.1">
    <property type="nucleotide sequence ID" value="XM_025741345.1"/>
</dbReference>
<keyword evidence="3" id="KW-0496">Mitochondrion</keyword>
<evidence type="ECO:0000256" key="5">
    <source>
        <dbReference type="SAM" id="MobiDB-lite"/>
    </source>
</evidence>
<proteinExistence type="inferred from homology"/>
<comment type="subcellular location">
    <subcellularLocation>
        <location evidence="1">Mitochondrion</location>
    </subcellularLocation>
</comment>